<keyword evidence="2" id="KW-0614">Plasmid</keyword>
<dbReference type="AlphaFoldDB" id="A0A1J0AJQ9"/>
<evidence type="ECO:0000313" key="2">
    <source>
        <dbReference type="EMBL" id="APB61970.1"/>
    </source>
</evidence>
<dbReference type="GO" id="GO:0016747">
    <property type="term" value="F:acyltransferase activity, transferring groups other than amino-acyl groups"/>
    <property type="evidence" value="ECO:0007669"/>
    <property type="project" value="InterPro"/>
</dbReference>
<dbReference type="Pfam" id="PF13527">
    <property type="entry name" value="Acetyltransf_9"/>
    <property type="match status" value="1"/>
</dbReference>
<organism evidence="2">
    <name type="scientific">Vibrio crassostreae</name>
    <dbReference type="NCBI Taxonomy" id="246167"/>
    <lineage>
        <taxon>Bacteria</taxon>
        <taxon>Pseudomonadati</taxon>
        <taxon>Pseudomonadota</taxon>
        <taxon>Gammaproteobacteria</taxon>
        <taxon>Vibrionales</taxon>
        <taxon>Vibrionaceae</taxon>
        <taxon>Vibrio</taxon>
    </lineage>
</organism>
<dbReference type="PROSITE" id="PS51186">
    <property type="entry name" value="GNAT"/>
    <property type="match status" value="1"/>
</dbReference>
<sequence>MKIVYEINVTEKQHKEIMMLRNQSFPKHQVGRSYFKQLPHLRALQYEGDVLVGYLGLDYRVIKVGNEVHKVLGIVDFCVAEHYRGHGIGTLMLSEVSLFCEAKGVDFIILVSELQSFYSARGYIQVKGTNSWLRLHEHTNYGVAVEHVDELYIKPMNAKNWGDGHIDWLGYMY</sequence>
<name>A0A1J0AJQ9_9VIBR</name>
<dbReference type="CDD" id="cd04301">
    <property type="entry name" value="NAT_SF"/>
    <property type="match status" value="1"/>
</dbReference>
<dbReference type="InterPro" id="IPR000182">
    <property type="entry name" value="GNAT_dom"/>
</dbReference>
<keyword evidence="2" id="KW-0808">Transferase</keyword>
<feature type="domain" description="N-acetyltransferase" evidence="1">
    <location>
        <begin position="4"/>
        <end position="152"/>
    </location>
</feature>
<geneLocation type="plasmid" evidence="2">
    <name>pGV1512</name>
</geneLocation>
<dbReference type="InterPro" id="IPR016181">
    <property type="entry name" value="Acyl_CoA_acyltransferase"/>
</dbReference>
<dbReference type="EMBL" id="KX765275">
    <property type="protein sequence ID" value="APB61970.1"/>
    <property type="molecule type" value="Genomic_DNA"/>
</dbReference>
<proteinExistence type="predicted"/>
<evidence type="ECO:0000259" key="1">
    <source>
        <dbReference type="PROSITE" id="PS51186"/>
    </source>
</evidence>
<dbReference type="RefSeq" id="WP_048664392.1">
    <property type="nucleotide sequence ID" value="NZ_CAWOGL010000025.1"/>
</dbReference>
<dbReference type="Gene3D" id="3.40.630.30">
    <property type="match status" value="1"/>
</dbReference>
<reference evidence="2" key="1">
    <citation type="submission" date="2016-08" db="EMBL/GenBank/DDBJ databases">
        <title>V. crassostreae, an oyster benign colonizer that turned into a pathogen after being invaded by a plasmid.</title>
        <authorList>
            <person name="Bruto M."/>
            <person name="James A."/>
            <person name="Petton B."/>
            <person name="Labreuche Y."/>
            <person name="Chenivesse S."/>
            <person name="Alunno-Bruscia M."/>
            <person name="Polz M.F."/>
            <person name="Le Roux F."/>
        </authorList>
    </citation>
    <scope>NUCLEOTIDE SEQUENCE</scope>
    <source>
        <strain evidence="2">J5-20</strain>
        <plasmid evidence="2">pGV1512</plasmid>
    </source>
</reference>
<dbReference type="SUPFAM" id="SSF55729">
    <property type="entry name" value="Acyl-CoA N-acyltransferases (Nat)"/>
    <property type="match status" value="1"/>
</dbReference>
<protein>
    <submittedName>
        <fullName evidence="2">Putative acetyltransferase</fullName>
    </submittedName>
</protein>
<accession>A0A1J0AJQ9</accession>